<dbReference type="Gene3D" id="3.40.50.720">
    <property type="entry name" value="NAD(P)-binding Rossmann-like Domain"/>
    <property type="match status" value="1"/>
</dbReference>
<dbReference type="AlphaFoldDB" id="A0AAV9Z3Q7"/>
<dbReference type="Gene3D" id="3.90.25.10">
    <property type="entry name" value="UDP-galactose 4-epimerase, domain 1"/>
    <property type="match status" value="1"/>
</dbReference>
<reference evidence="4 5" key="1">
    <citation type="journal article" date="2024" name="J Genomics">
        <title>Draft genome sequencing and assembly of Favolaschia claudopus CIRM-BRFM 2984 isolated from oak limbs.</title>
        <authorList>
            <person name="Navarro D."/>
            <person name="Drula E."/>
            <person name="Chaduli D."/>
            <person name="Cazenave R."/>
            <person name="Ahrendt S."/>
            <person name="Wang J."/>
            <person name="Lipzen A."/>
            <person name="Daum C."/>
            <person name="Barry K."/>
            <person name="Grigoriev I.V."/>
            <person name="Favel A."/>
            <person name="Rosso M.N."/>
            <person name="Martin F."/>
        </authorList>
    </citation>
    <scope>NUCLEOTIDE SEQUENCE [LARGE SCALE GENOMIC DNA]</scope>
    <source>
        <strain evidence="4 5">CIRM-BRFM 2984</strain>
    </source>
</reference>
<accession>A0AAV9Z3Q7</accession>
<keyword evidence="2" id="KW-0521">NADP</keyword>
<dbReference type="Pfam" id="PF05368">
    <property type="entry name" value="NmrA"/>
    <property type="match status" value="1"/>
</dbReference>
<evidence type="ECO:0000313" key="5">
    <source>
        <dbReference type="Proteomes" id="UP001362999"/>
    </source>
</evidence>
<evidence type="ECO:0000313" key="4">
    <source>
        <dbReference type="EMBL" id="KAK6969385.1"/>
    </source>
</evidence>
<dbReference type="CDD" id="cd05251">
    <property type="entry name" value="NmrA_like_SDR_a"/>
    <property type="match status" value="1"/>
</dbReference>
<evidence type="ECO:0000256" key="1">
    <source>
        <dbReference type="ARBA" id="ARBA00006328"/>
    </source>
</evidence>
<evidence type="ECO:0000256" key="2">
    <source>
        <dbReference type="ARBA" id="ARBA00022857"/>
    </source>
</evidence>
<protein>
    <submittedName>
        <fullName evidence="4">NmrA domain-containing protein</fullName>
    </submittedName>
</protein>
<evidence type="ECO:0000259" key="3">
    <source>
        <dbReference type="Pfam" id="PF05368"/>
    </source>
</evidence>
<dbReference type="SUPFAM" id="SSF51735">
    <property type="entry name" value="NAD(P)-binding Rossmann-fold domains"/>
    <property type="match status" value="1"/>
</dbReference>
<dbReference type="Proteomes" id="UP001362999">
    <property type="component" value="Unassembled WGS sequence"/>
</dbReference>
<dbReference type="InterPro" id="IPR051164">
    <property type="entry name" value="NmrA-like_oxidored"/>
</dbReference>
<dbReference type="PANTHER" id="PTHR42748">
    <property type="entry name" value="NITROGEN METABOLITE REPRESSION PROTEIN NMRA FAMILY MEMBER"/>
    <property type="match status" value="1"/>
</dbReference>
<dbReference type="InterPro" id="IPR036291">
    <property type="entry name" value="NAD(P)-bd_dom_sf"/>
</dbReference>
<comment type="similarity">
    <text evidence="1">Belongs to the NmrA-type oxidoreductase family.</text>
</comment>
<name>A0AAV9Z3Q7_9AGAR</name>
<comment type="caution">
    <text evidence="4">The sequence shown here is derived from an EMBL/GenBank/DDBJ whole genome shotgun (WGS) entry which is preliminary data.</text>
</comment>
<feature type="domain" description="NmrA-like" evidence="3">
    <location>
        <begin position="4"/>
        <end position="252"/>
    </location>
</feature>
<proteinExistence type="inferred from homology"/>
<sequence>MPIITIFGATGTQGAAVLEHILKDGKYTPRAVTRNVDSDKAKALIARGIEVVEGNLWDKESLKKAIKGSAAVFGNTNFWDPDIYPANPKSEVTQGKNLVDAANEVGVSFFLYSSLPNATKESNGLYTHCYHVDNKAEIEEYLKASGIPYATICTGWFMENLWNFASLVKTSKGYDIPLAIYGPEDKQIGTWISRDFGQAAVKVLNRFKFENSKEVVLGKAYPVVSYRFTYPELAEAIGKALKKEVTFTTLETTGSAELDEAFTYGAKFGMYNSTPAPNPDLVALGVKFGTLEEFLEAEVVPRFA</sequence>
<dbReference type="EMBL" id="JAWWNJ010000226">
    <property type="protein sequence ID" value="KAK6969385.1"/>
    <property type="molecule type" value="Genomic_DNA"/>
</dbReference>
<organism evidence="4 5">
    <name type="scientific">Favolaschia claudopus</name>
    <dbReference type="NCBI Taxonomy" id="2862362"/>
    <lineage>
        <taxon>Eukaryota</taxon>
        <taxon>Fungi</taxon>
        <taxon>Dikarya</taxon>
        <taxon>Basidiomycota</taxon>
        <taxon>Agaricomycotina</taxon>
        <taxon>Agaricomycetes</taxon>
        <taxon>Agaricomycetidae</taxon>
        <taxon>Agaricales</taxon>
        <taxon>Marasmiineae</taxon>
        <taxon>Mycenaceae</taxon>
        <taxon>Favolaschia</taxon>
    </lineage>
</organism>
<gene>
    <name evidence="4" type="ORF">R3P38DRAFT_3413527</name>
</gene>
<dbReference type="InterPro" id="IPR008030">
    <property type="entry name" value="NmrA-like"/>
</dbReference>
<keyword evidence="5" id="KW-1185">Reference proteome</keyword>
<dbReference type="PANTHER" id="PTHR42748:SF7">
    <property type="entry name" value="NMRA LIKE REDOX SENSOR 1-RELATED"/>
    <property type="match status" value="1"/>
</dbReference>